<dbReference type="Pfam" id="PF07992">
    <property type="entry name" value="Pyr_redox_2"/>
    <property type="match status" value="1"/>
</dbReference>
<dbReference type="EMBL" id="LZRT01000036">
    <property type="protein sequence ID" value="OUM89660.1"/>
    <property type="molecule type" value="Genomic_DNA"/>
</dbReference>
<dbReference type="SUPFAM" id="SSF51905">
    <property type="entry name" value="FAD/NAD(P)-binding domain"/>
    <property type="match status" value="2"/>
</dbReference>
<comment type="cofactor">
    <cofactor evidence="1">
        <name>FAD</name>
        <dbReference type="ChEBI" id="CHEBI:57692"/>
    </cofactor>
</comment>
<evidence type="ECO:0000256" key="1">
    <source>
        <dbReference type="ARBA" id="ARBA00001974"/>
    </source>
</evidence>
<keyword evidence="5" id="KW-0560">Oxidoreductase</keyword>
<dbReference type="NCBIfam" id="TIGR03169">
    <property type="entry name" value="Nterm_to_SelD"/>
    <property type="match status" value="1"/>
</dbReference>
<gene>
    <name evidence="7" type="ORF">BAA01_02530</name>
</gene>
<comment type="similarity">
    <text evidence="2">Belongs to the NADH dehydrogenase family.</text>
</comment>
<evidence type="ECO:0000256" key="5">
    <source>
        <dbReference type="ARBA" id="ARBA00023002"/>
    </source>
</evidence>
<proteinExistence type="inferred from homology"/>
<accession>A0A1Y3PQP6</accession>
<dbReference type="Gene3D" id="3.50.50.100">
    <property type="match status" value="1"/>
</dbReference>
<comment type="caution">
    <text evidence="7">The sequence shown here is derived from an EMBL/GenBank/DDBJ whole genome shotgun (WGS) entry which is preliminary data.</text>
</comment>
<evidence type="ECO:0000313" key="8">
    <source>
        <dbReference type="Proteomes" id="UP000196475"/>
    </source>
</evidence>
<dbReference type="GO" id="GO:0003955">
    <property type="term" value="F:NAD(P)H dehydrogenase (quinone) activity"/>
    <property type="evidence" value="ECO:0007669"/>
    <property type="project" value="TreeGrafter"/>
</dbReference>
<organism evidence="7 8">
    <name type="scientific">Bacillus thermozeamaize</name>
    <dbReference type="NCBI Taxonomy" id="230954"/>
    <lineage>
        <taxon>Bacteria</taxon>
        <taxon>Bacillati</taxon>
        <taxon>Bacillota</taxon>
        <taxon>Bacilli</taxon>
        <taxon>Bacillales</taxon>
        <taxon>Bacillaceae</taxon>
        <taxon>Bacillus</taxon>
    </lineage>
</organism>
<dbReference type="InterPro" id="IPR017584">
    <property type="entry name" value="Pyridine_nucleo_diS_OxRdtase_N"/>
</dbReference>
<dbReference type="GO" id="GO:0019646">
    <property type="term" value="P:aerobic electron transport chain"/>
    <property type="evidence" value="ECO:0007669"/>
    <property type="project" value="TreeGrafter"/>
</dbReference>
<evidence type="ECO:0000256" key="4">
    <source>
        <dbReference type="ARBA" id="ARBA00022827"/>
    </source>
</evidence>
<reference evidence="8" key="1">
    <citation type="submission" date="2016-06" db="EMBL/GenBank/DDBJ databases">
        <authorList>
            <person name="Nascimento L."/>
            <person name="Pereira R.V."/>
            <person name="Martins L.F."/>
            <person name="Quaggio R.B."/>
            <person name="Silva A.M."/>
            <person name="Setubal J.C."/>
        </authorList>
    </citation>
    <scope>NUCLEOTIDE SEQUENCE [LARGE SCALE GENOMIC DNA]</scope>
</reference>
<dbReference type="Proteomes" id="UP000196475">
    <property type="component" value="Unassembled WGS sequence"/>
</dbReference>
<dbReference type="InterPro" id="IPR036188">
    <property type="entry name" value="FAD/NAD-bd_sf"/>
</dbReference>
<evidence type="ECO:0000259" key="6">
    <source>
        <dbReference type="Pfam" id="PF07992"/>
    </source>
</evidence>
<dbReference type="InterPro" id="IPR051169">
    <property type="entry name" value="NADH-Q_oxidoreductase"/>
</dbReference>
<dbReference type="PANTHER" id="PTHR42913:SF9">
    <property type="entry name" value="SLR1591 PROTEIN"/>
    <property type="match status" value="1"/>
</dbReference>
<dbReference type="PANTHER" id="PTHR42913">
    <property type="entry name" value="APOPTOSIS-INDUCING FACTOR 1"/>
    <property type="match status" value="1"/>
</dbReference>
<dbReference type="AlphaFoldDB" id="A0A1Y3PQP6"/>
<sequence length="362" mass="40441">MRKVVLVGGGHAHVYILKQLQKNKWTNAHVVLISPNRYQYYSGMFSGYLEGRYETEEIRIDLARLCAAASVRFVEASVVSVDPGRQELVTSTGQRMDYDVISFDIGSHIANTDIPGVLDHATFIKPNYLIPSLKDVFLAKERLVVAGGGASGIEIALSLQARRKRLGFKQPVTLISKGPLLEHASRQVTRHMTEIVHKKGIHLIQHDPVVSVCKDHLELQSGKTVSYDQLIWLTGPAAPPLFQKSGFPTDNQGYLLVNHCLQCVTYENVFGAGDCIAIKPYPWLHKAGVYAVREAPVLWTNLGRYLSGTALKPYIPQSDYLSILSTGDGEAFLLYRGLSFHGSWCWELKHAIDTSFMKKYKR</sequence>
<evidence type="ECO:0000256" key="3">
    <source>
        <dbReference type="ARBA" id="ARBA00022630"/>
    </source>
</evidence>
<keyword evidence="4" id="KW-0274">FAD</keyword>
<name>A0A1Y3PQP6_9BACI</name>
<dbReference type="InterPro" id="IPR023753">
    <property type="entry name" value="FAD/NAD-binding_dom"/>
</dbReference>
<feature type="domain" description="FAD/NAD(P)-binding" evidence="6">
    <location>
        <begin position="3"/>
        <end position="279"/>
    </location>
</feature>
<evidence type="ECO:0000256" key="2">
    <source>
        <dbReference type="ARBA" id="ARBA00005272"/>
    </source>
</evidence>
<evidence type="ECO:0000313" key="7">
    <source>
        <dbReference type="EMBL" id="OUM89660.1"/>
    </source>
</evidence>
<keyword evidence="3" id="KW-0285">Flavoprotein</keyword>
<protein>
    <recommendedName>
        <fullName evidence="6">FAD/NAD(P)-binding domain-containing protein</fullName>
    </recommendedName>
</protein>